<evidence type="ECO:0000313" key="2">
    <source>
        <dbReference type="EMBL" id="NGO54355.1"/>
    </source>
</evidence>
<keyword evidence="1" id="KW-0472">Membrane</keyword>
<gene>
    <name evidence="2" type="ORF">G6N73_25020</name>
</gene>
<keyword evidence="3" id="KW-1185">Reference proteome</keyword>
<dbReference type="AlphaFoldDB" id="A0A6G4WHS6"/>
<feature type="transmembrane region" description="Helical" evidence="1">
    <location>
        <begin position="100"/>
        <end position="117"/>
    </location>
</feature>
<evidence type="ECO:0000313" key="3">
    <source>
        <dbReference type="Proteomes" id="UP001642900"/>
    </source>
</evidence>
<dbReference type="RefSeq" id="WP_165032599.1">
    <property type="nucleotide sequence ID" value="NZ_JAAKZF010000050.1"/>
</dbReference>
<dbReference type="Proteomes" id="UP001642900">
    <property type="component" value="Unassembled WGS sequence"/>
</dbReference>
<feature type="transmembrane region" description="Helical" evidence="1">
    <location>
        <begin position="72"/>
        <end position="94"/>
    </location>
</feature>
<keyword evidence="1" id="KW-0812">Transmembrane</keyword>
<dbReference type="EMBL" id="JAAKZF010000050">
    <property type="protein sequence ID" value="NGO54355.1"/>
    <property type="molecule type" value="Genomic_DNA"/>
</dbReference>
<name>A0A6G4WHS6_9HYPH</name>
<reference evidence="2 3" key="1">
    <citation type="submission" date="2020-02" db="EMBL/GenBank/DDBJ databases">
        <title>Genome sequence of strain CCNWXJ40-4.</title>
        <authorList>
            <person name="Gao J."/>
            <person name="Sun J."/>
        </authorList>
    </citation>
    <scope>NUCLEOTIDE SEQUENCE [LARGE SCALE GENOMIC DNA]</scope>
    <source>
        <strain evidence="2 3">CCNWXJ 40-4</strain>
    </source>
</reference>
<sequence>MTVTMTPFLRNILAADAAVSGAAAILMIVGAPYLSPLLGLPSALLFWAGIVLVPFVVLLISILRRQSVPRLILIDIIGINALWVAASFGLLFSGLVTPNMLGIAFVAAQALAVALLAELQFVGMRRAANATA</sequence>
<accession>A0A6G4WHS6</accession>
<keyword evidence="1" id="KW-1133">Transmembrane helix</keyword>
<organism evidence="2 3">
    <name type="scientific">Allomesorhizobium camelthorni</name>
    <dbReference type="NCBI Taxonomy" id="475069"/>
    <lineage>
        <taxon>Bacteria</taxon>
        <taxon>Pseudomonadati</taxon>
        <taxon>Pseudomonadota</taxon>
        <taxon>Alphaproteobacteria</taxon>
        <taxon>Hyphomicrobiales</taxon>
        <taxon>Phyllobacteriaceae</taxon>
        <taxon>Allomesorhizobium</taxon>
    </lineage>
</organism>
<protein>
    <submittedName>
        <fullName evidence="2">Uncharacterized protein</fullName>
    </submittedName>
</protein>
<comment type="caution">
    <text evidence="2">The sequence shown here is derived from an EMBL/GenBank/DDBJ whole genome shotgun (WGS) entry which is preliminary data.</text>
</comment>
<evidence type="ECO:0000256" key="1">
    <source>
        <dbReference type="SAM" id="Phobius"/>
    </source>
</evidence>
<proteinExistence type="predicted"/>
<feature type="transmembrane region" description="Helical" evidence="1">
    <location>
        <begin position="40"/>
        <end position="60"/>
    </location>
</feature>
<feature type="transmembrane region" description="Helical" evidence="1">
    <location>
        <begin position="12"/>
        <end position="34"/>
    </location>
</feature>